<keyword evidence="3" id="KW-0804">Transcription</keyword>
<dbReference type="Pfam" id="PF12833">
    <property type="entry name" value="HTH_18"/>
    <property type="match status" value="1"/>
</dbReference>
<comment type="caution">
    <text evidence="5">The sequence shown here is derived from an EMBL/GenBank/DDBJ whole genome shotgun (WGS) entry which is preliminary data.</text>
</comment>
<dbReference type="InterPro" id="IPR050204">
    <property type="entry name" value="AraC_XylS_family_regulators"/>
</dbReference>
<dbReference type="InterPro" id="IPR035418">
    <property type="entry name" value="AraC-bd_2"/>
</dbReference>
<sequence>MTVSPLRLSTAELSPADARIAWRAWMASLFFGVESEFDERRVFCGELDTYRAGALSLTRLCAEGHRVIQPHDAQGAGGEGALKVLAPWRGHAVVSQSRRQAWVRAGGWALYDTTAPYRVSSPEWAEHLILLLPRERFLTRGLPLETVVGRHLGGSRGISRVALETMRHTFQALPEMSTQSAQGAGELILELVELTLRELLQEEAAGCSRQALFRDRVRDHIARHLRDPGLSVTRIAQALHCSRRHLHNAFADDDETPGRYIQRLRLEGCMRDLVNPALAHRTLTEVAFSWGFTNSAHFSRVFRRHVGVAPREFREAASAHERRWPRVPDLVGQRDSAGPGSVCVLSDSVSG</sequence>
<gene>
    <name evidence="5" type="ORF">HF203_04490</name>
</gene>
<proteinExistence type="predicted"/>
<keyword evidence="2" id="KW-0238">DNA-binding</keyword>
<evidence type="ECO:0000256" key="2">
    <source>
        <dbReference type="ARBA" id="ARBA00023125"/>
    </source>
</evidence>
<dbReference type="Pfam" id="PF14525">
    <property type="entry name" value="AraC_binding_2"/>
    <property type="match status" value="1"/>
</dbReference>
<dbReference type="Gene3D" id="1.10.10.60">
    <property type="entry name" value="Homeodomain-like"/>
    <property type="match status" value="1"/>
</dbReference>
<evidence type="ECO:0000259" key="4">
    <source>
        <dbReference type="PROSITE" id="PS01124"/>
    </source>
</evidence>
<keyword evidence="6" id="KW-1185">Reference proteome</keyword>
<name>A0ABX1I8E0_9GAMM</name>
<protein>
    <submittedName>
        <fullName evidence="5">Helix-turn-helix domain-containing protein</fullName>
    </submittedName>
</protein>
<dbReference type="RefSeq" id="WP_168667019.1">
    <property type="nucleotide sequence ID" value="NZ_JAAXKX010000004.1"/>
</dbReference>
<dbReference type="PANTHER" id="PTHR46796">
    <property type="entry name" value="HTH-TYPE TRANSCRIPTIONAL ACTIVATOR RHAS-RELATED"/>
    <property type="match status" value="1"/>
</dbReference>
<dbReference type="InterPro" id="IPR009057">
    <property type="entry name" value="Homeodomain-like_sf"/>
</dbReference>
<accession>A0ABX1I8E0</accession>
<dbReference type="InterPro" id="IPR018060">
    <property type="entry name" value="HTH_AraC"/>
</dbReference>
<keyword evidence="1" id="KW-0805">Transcription regulation</keyword>
<dbReference type="PROSITE" id="PS01124">
    <property type="entry name" value="HTH_ARAC_FAMILY_2"/>
    <property type="match status" value="1"/>
</dbReference>
<reference evidence="5 6" key="1">
    <citation type="submission" date="2020-04" db="EMBL/GenBank/DDBJ databases">
        <title>Draft Whole-Genome sequence of Marichromatium bheemlicum DSM 18632, type strain.</title>
        <authorList>
            <person name="Kyndt J.A."/>
            <person name="Meyer T.E."/>
        </authorList>
    </citation>
    <scope>NUCLEOTIDE SEQUENCE [LARGE SCALE GENOMIC DNA]</scope>
    <source>
        <strain evidence="5 6">DSM 18632</strain>
    </source>
</reference>
<dbReference type="SMART" id="SM00342">
    <property type="entry name" value="HTH_ARAC"/>
    <property type="match status" value="1"/>
</dbReference>
<evidence type="ECO:0000256" key="3">
    <source>
        <dbReference type="ARBA" id="ARBA00023163"/>
    </source>
</evidence>
<evidence type="ECO:0000256" key="1">
    <source>
        <dbReference type="ARBA" id="ARBA00023015"/>
    </source>
</evidence>
<dbReference type="Proteomes" id="UP000740754">
    <property type="component" value="Unassembled WGS sequence"/>
</dbReference>
<evidence type="ECO:0000313" key="6">
    <source>
        <dbReference type="Proteomes" id="UP000740754"/>
    </source>
</evidence>
<dbReference type="EMBL" id="JAAXKX010000004">
    <property type="protein sequence ID" value="NKN32475.1"/>
    <property type="molecule type" value="Genomic_DNA"/>
</dbReference>
<dbReference type="SUPFAM" id="SSF46689">
    <property type="entry name" value="Homeodomain-like"/>
    <property type="match status" value="1"/>
</dbReference>
<dbReference type="InterPro" id="IPR020449">
    <property type="entry name" value="Tscrpt_reg_AraC-type_HTH"/>
</dbReference>
<evidence type="ECO:0000313" key="5">
    <source>
        <dbReference type="EMBL" id="NKN32475.1"/>
    </source>
</evidence>
<dbReference type="PANTHER" id="PTHR46796:SF6">
    <property type="entry name" value="ARAC SUBFAMILY"/>
    <property type="match status" value="1"/>
</dbReference>
<dbReference type="PRINTS" id="PR00032">
    <property type="entry name" value="HTHARAC"/>
</dbReference>
<organism evidence="5 6">
    <name type="scientific">Marichromatium bheemlicum</name>
    <dbReference type="NCBI Taxonomy" id="365339"/>
    <lineage>
        <taxon>Bacteria</taxon>
        <taxon>Pseudomonadati</taxon>
        <taxon>Pseudomonadota</taxon>
        <taxon>Gammaproteobacteria</taxon>
        <taxon>Chromatiales</taxon>
        <taxon>Chromatiaceae</taxon>
        <taxon>Marichromatium</taxon>
    </lineage>
</organism>
<feature type="domain" description="HTH araC/xylS-type" evidence="4">
    <location>
        <begin position="215"/>
        <end position="316"/>
    </location>
</feature>